<reference evidence="2 3" key="1">
    <citation type="journal article" date="2016" name="Fungal Biol.">
        <title>The genome of Xylona heveae provides a window into fungal endophytism.</title>
        <authorList>
            <person name="Gazis R."/>
            <person name="Kuo A."/>
            <person name="Riley R."/>
            <person name="LaButti K."/>
            <person name="Lipzen A."/>
            <person name="Lin J."/>
            <person name="Amirebrahimi M."/>
            <person name="Hesse C.N."/>
            <person name="Spatafora J.W."/>
            <person name="Henrissat B."/>
            <person name="Hainaut M."/>
            <person name="Grigoriev I.V."/>
            <person name="Hibbett D.S."/>
        </authorList>
    </citation>
    <scope>NUCLEOTIDE SEQUENCE [LARGE SCALE GENOMIC DNA]</scope>
    <source>
        <strain evidence="2 3">TC161</strain>
    </source>
</reference>
<feature type="compositionally biased region" description="Polar residues" evidence="1">
    <location>
        <begin position="505"/>
        <end position="515"/>
    </location>
</feature>
<feature type="compositionally biased region" description="Polar residues" evidence="1">
    <location>
        <begin position="316"/>
        <end position="328"/>
    </location>
</feature>
<dbReference type="OrthoDB" id="5244050at2759"/>
<feature type="region of interest" description="Disordered" evidence="1">
    <location>
        <begin position="528"/>
        <end position="556"/>
    </location>
</feature>
<feature type="compositionally biased region" description="Low complexity" evidence="1">
    <location>
        <begin position="345"/>
        <end position="355"/>
    </location>
</feature>
<feature type="compositionally biased region" description="Basic and acidic residues" evidence="1">
    <location>
        <begin position="638"/>
        <end position="649"/>
    </location>
</feature>
<evidence type="ECO:0000256" key="1">
    <source>
        <dbReference type="SAM" id="MobiDB-lite"/>
    </source>
</evidence>
<feature type="compositionally biased region" description="Low complexity" evidence="1">
    <location>
        <begin position="543"/>
        <end position="556"/>
    </location>
</feature>
<feature type="compositionally biased region" description="Basic and acidic residues" evidence="1">
    <location>
        <begin position="451"/>
        <end position="460"/>
    </location>
</feature>
<evidence type="ECO:0000313" key="3">
    <source>
        <dbReference type="Proteomes" id="UP000076632"/>
    </source>
</evidence>
<sequence>MGRASKFVFPRSGRRAEPPPSAPTLQNYQSGTTQVYDSSTKAQRLLGTSEIPGYRGPGSNTPQPISLKPHKSNVPIPEESVDGEGDGNNGEIKIAFDTREHSPRPSGISQTRRPFSPQIYPSDNAAYSSSAEVGPEIFAHGTDPNAKKMLLDPSAASNIFQRKSSASSETNAAFVEQSMSERQAHLGMALPNRSCVSDLNFERNRELGAGETKSRPSRLDLSRLFPRSSFQRTVTPSQFEGNGPPMSVSSLGAKHVRPGEDGRTSNSQRHPRTKASMPNLIGRATGKTVDSGRSNSKNWFDGKEAGEGFEEDEQSDTLAQRNDITQSFPEPPLSARTAEFFSNRGSGKSSIGSKGCFYRDSGHSSSTRPMTSALDHRAATASLVPCSSDVQSVRSFSSRRTQNSSKSGSRMMNSDLNKQSVLSFSSSEDEDEDEDGSTPPSLDFDTSTRGSYEDDIHRLSDQMAAESRGGPTLDELRPRQGPRSYASSSGRSSVTIGNSEAFASEPNNTTPRNSQHLTRMYSNASSKFSIPSTINTKSSQAPSLRESLRSTSTTSTARLSEVEYLLQARQDRLMAVTHEEEALLEAMRRKRTRMHQEHAEQRQRSAARSRKPTISPVPEDRVSIISDATSFPSPPRQTRHEPRSRERRPPALSSEALKRNSKEKFLPTPKVSPTIHFDMSNLLLSSRESVHSLPPQQEEEQKQLGLADPALSNPFATSSPFPDHHLFPEDDFQQQTRTARSGCVTEGAEKADKQGLVNQAALK</sequence>
<feature type="compositionally biased region" description="Polar residues" evidence="1">
    <location>
        <begin position="228"/>
        <end position="240"/>
    </location>
</feature>
<keyword evidence="3" id="KW-1185">Reference proteome</keyword>
<feature type="compositionally biased region" description="Acidic residues" evidence="1">
    <location>
        <begin position="427"/>
        <end position="436"/>
    </location>
</feature>
<proteinExistence type="predicted"/>
<dbReference type="OMA" id="WCHAITT"/>
<dbReference type="STRING" id="1328760.A0A165IHP5"/>
<dbReference type="GeneID" id="28896876"/>
<feature type="region of interest" description="Disordered" evidence="1">
    <location>
        <begin position="591"/>
        <end position="674"/>
    </location>
</feature>
<feature type="compositionally biased region" description="Basic and acidic residues" evidence="1">
    <location>
        <begin position="656"/>
        <end position="665"/>
    </location>
</feature>
<feature type="compositionally biased region" description="Polar residues" evidence="1">
    <location>
        <begin position="23"/>
        <end position="42"/>
    </location>
</feature>
<feature type="compositionally biased region" description="Polar residues" evidence="1">
    <location>
        <begin position="401"/>
        <end position="422"/>
    </location>
</feature>
<gene>
    <name evidence="2" type="ORF">L228DRAFT_243657</name>
</gene>
<dbReference type="RefSeq" id="XP_018190466.1">
    <property type="nucleotide sequence ID" value="XM_018331739.1"/>
</dbReference>
<feature type="compositionally biased region" description="Basic and acidic residues" evidence="1">
    <location>
        <begin position="594"/>
        <end position="603"/>
    </location>
</feature>
<dbReference type="AlphaFoldDB" id="A0A165IHP5"/>
<feature type="compositionally biased region" description="Basic and acidic residues" evidence="1">
    <location>
        <begin position="206"/>
        <end position="221"/>
    </location>
</feature>
<accession>A0A165IHP5</accession>
<feature type="compositionally biased region" description="Basic and acidic residues" evidence="1">
    <location>
        <begin position="94"/>
        <end position="103"/>
    </location>
</feature>
<feature type="compositionally biased region" description="Polar residues" evidence="1">
    <location>
        <begin position="438"/>
        <end position="450"/>
    </location>
</feature>
<organism evidence="2 3">
    <name type="scientific">Xylona heveae (strain CBS 132557 / TC161)</name>
    <dbReference type="NCBI Taxonomy" id="1328760"/>
    <lineage>
        <taxon>Eukaryota</taxon>
        <taxon>Fungi</taxon>
        <taxon>Dikarya</taxon>
        <taxon>Ascomycota</taxon>
        <taxon>Pezizomycotina</taxon>
        <taxon>Xylonomycetes</taxon>
        <taxon>Xylonales</taxon>
        <taxon>Xylonaceae</taxon>
        <taxon>Xylona</taxon>
    </lineage>
</organism>
<evidence type="ECO:0000313" key="2">
    <source>
        <dbReference type="EMBL" id="KZF24911.1"/>
    </source>
</evidence>
<feature type="compositionally biased region" description="Polar residues" evidence="1">
    <location>
        <begin position="528"/>
        <end position="542"/>
    </location>
</feature>
<feature type="compositionally biased region" description="Low complexity" evidence="1">
    <location>
        <begin position="484"/>
        <end position="493"/>
    </location>
</feature>
<feature type="region of interest" description="Disordered" evidence="1">
    <location>
        <begin position="1"/>
        <end position="128"/>
    </location>
</feature>
<dbReference type="Proteomes" id="UP000076632">
    <property type="component" value="Unassembled WGS sequence"/>
</dbReference>
<feature type="region of interest" description="Disordered" evidence="1">
    <location>
        <begin position="206"/>
        <end position="515"/>
    </location>
</feature>
<feature type="compositionally biased region" description="Polar residues" evidence="1">
    <location>
        <begin position="107"/>
        <end position="128"/>
    </location>
</feature>
<dbReference type="InParanoid" id="A0A165IHP5"/>
<protein>
    <submittedName>
        <fullName evidence="2">Uncharacterized protein</fullName>
    </submittedName>
</protein>
<name>A0A165IHP5_XYLHT</name>
<feature type="compositionally biased region" description="Low complexity" evidence="1">
    <location>
        <begin position="387"/>
        <end position="400"/>
    </location>
</feature>
<dbReference type="EMBL" id="KV407455">
    <property type="protein sequence ID" value="KZF24911.1"/>
    <property type="molecule type" value="Genomic_DNA"/>
</dbReference>
<feature type="region of interest" description="Disordered" evidence="1">
    <location>
        <begin position="689"/>
        <end position="763"/>
    </location>
</feature>